<name>A0A6P2CZ63_9BACT</name>
<keyword evidence="1" id="KW-0732">Signal</keyword>
<feature type="signal peptide" evidence="1">
    <location>
        <begin position="1"/>
        <end position="20"/>
    </location>
</feature>
<evidence type="ECO:0000313" key="2">
    <source>
        <dbReference type="EMBL" id="VTR94271.1"/>
    </source>
</evidence>
<keyword evidence="3" id="KW-1185">Reference proteome</keyword>
<feature type="chain" id="PRO_5027121689" evidence="1">
    <location>
        <begin position="21"/>
        <end position="255"/>
    </location>
</feature>
<organism evidence="2 3">
    <name type="scientific">Gemmata massiliana</name>
    <dbReference type="NCBI Taxonomy" id="1210884"/>
    <lineage>
        <taxon>Bacteria</taxon>
        <taxon>Pseudomonadati</taxon>
        <taxon>Planctomycetota</taxon>
        <taxon>Planctomycetia</taxon>
        <taxon>Gemmatales</taxon>
        <taxon>Gemmataceae</taxon>
        <taxon>Gemmata</taxon>
    </lineage>
</organism>
<dbReference type="AlphaFoldDB" id="A0A6P2CZ63"/>
<dbReference type="EMBL" id="LR593886">
    <property type="protein sequence ID" value="VTR94271.1"/>
    <property type="molecule type" value="Genomic_DNA"/>
</dbReference>
<dbReference type="Proteomes" id="UP000464178">
    <property type="component" value="Chromosome"/>
</dbReference>
<evidence type="ECO:0000313" key="3">
    <source>
        <dbReference type="Proteomes" id="UP000464178"/>
    </source>
</evidence>
<proteinExistence type="predicted"/>
<gene>
    <name evidence="2" type="ORF">SOIL9_34430</name>
</gene>
<evidence type="ECO:0000256" key="1">
    <source>
        <dbReference type="SAM" id="SignalP"/>
    </source>
</evidence>
<dbReference type="RefSeq" id="WP_162668838.1">
    <property type="nucleotide sequence ID" value="NZ_LR593886.1"/>
</dbReference>
<protein>
    <submittedName>
        <fullName evidence="2">Uncharacterized protein</fullName>
    </submittedName>
</protein>
<dbReference type="KEGG" id="gms:SOIL9_34430"/>
<accession>A0A6P2CZ63</accession>
<sequence>MPAKWLLALLACVLVRPASGADDPPPAQETKPPEGWVSYAPKDKVFNVWIPKGGKRTERGDWVDVKDIRARVNILELESNDQGNFIVRTILIQPGPPKLNPLPPLGVPGAGALPPPPILPIQPIKPMKPVVPGKLPPPVIGVPPAIGVPAAPAMPAAPQRPLIGPDVSQAMIEAARNSFLKEVKGKVADEKEIKLEKLTGKEYEITIDAQKSARLRVFAIGTFVHYFAIVGTKEQVEGKDADTFLDSFKITIGKK</sequence>
<reference evidence="2 3" key="1">
    <citation type="submission" date="2019-05" db="EMBL/GenBank/DDBJ databases">
        <authorList>
            <consortium name="Science for Life Laboratories"/>
        </authorList>
    </citation>
    <scope>NUCLEOTIDE SEQUENCE [LARGE SCALE GENOMIC DNA]</scope>
    <source>
        <strain evidence="2">Soil9</strain>
    </source>
</reference>